<dbReference type="PROSITE" id="PS50280">
    <property type="entry name" value="SET"/>
    <property type="match status" value="1"/>
</dbReference>
<evidence type="ECO:0000313" key="3">
    <source>
        <dbReference type="Proteomes" id="UP001230188"/>
    </source>
</evidence>
<gene>
    <name evidence="2" type="ORF">CTAYLR_005591</name>
</gene>
<dbReference type="Pfam" id="PF00856">
    <property type="entry name" value="SET"/>
    <property type="match status" value="1"/>
</dbReference>
<dbReference type="SUPFAM" id="SSF48452">
    <property type="entry name" value="TPR-like"/>
    <property type="match status" value="1"/>
</dbReference>
<dbReference type="PANTHER" id="PTHR12197:SF251">
    <property type="entry name" value="EG:BACR7C10.4 PROTEIN"/>
    <property type="match status" value="1"/>
</dbReference>
<sequence length="441" mass="47842">MPRSVRRRRRRVARTRVARDAFVDSCEMFELAAAAAASSTTPFVSVPLPLRSLVPAKKAMALCEMGGKGRGLVATRDLPEGTTLCCEKAIAMTMDWEHDDDESAAESAGEGNADAARLLLRVCAMARRNPGLWFESGLSELFPRSRREARGLAAWGCSNSVLDAAVRDAVTTLRNERTPGNWGLLPLIVRHNAVDVSTCGETLSYPSSPLVGLAGLALYARSSAFNHDDDPNVLRWHCGDVGVWRTNRFVRAGQELCVSYVESDLLRTPALKREALAHFEPAVRGGGGGGGGEIVVRALDVAAQNRWMQLDPEDRLAGLAKLRPKIACDKIQHRVLRAVSFASLGKAADARREFLEVVRLCKRLLPPNDEQTVVFLVHAARAALASGEPNQAAALLGEALAAHAAIFGGGQLLFECRFATDLELDLGYRPDPDLRRLCIMT</sequence>
<dbReference type="PANTHER" id="PTHR12197">
    <property type="entry name" value="HISTONE-LYSINE N-METHYLTRANSFERASE SMYD"/>
    <property type="match status" value="1"/>
</dbReference>
<comment type="caution">
    <text evidence="2">The sequence shown here is derived from an EMBL/GenBank/DDBJ whole genome shotgun (WGS) entry which is preliminary data.</text>
</comment>
<dbReference type="InterPro" id="IPR001214">
    <property type="entry name" value="SET_dom"/>
</dbReference>
<name>A0AAD7U4B2_9STRA</name>
<dbReference type="EMBL" id="JAQMWT010000695">
    <property type="protein sequence ID" value="KAJ8598085.1"/>
    <property type="molecule type" value="Genomic_DNA"/>
</dbReference>
<dbReference type="AlphaFoldDB" id="A0AAD7U4B2"/>
<proteinExistence type="predicted"/>
<keyword evidence="3" id="KW-1185">Reference proteome</keyword>
<evidence type="ECO:0000313" key="2">
    <source>
        <dbReference type="EMBL" id="KAJ8598085.1"/>
    </source>
</evidence>
<dbReference type="InterPro" id="IPR011990">
    <property type="entry name" value="TPR-like_helical_dom_sf"/>
</dbReference>
<feature type="domain" description="SET" evidence="1">
    <location>
        <begin position="46"/>
        <end position="261"/>
    </location>
</feature>
<dbReference type="GO" id="GO:0005634">
    <property type="term" value="C:nucleus"/>
    <property type="evidence" value="ECO:0007669"/>
    <property type="project" value="TreeGrafter"/>
</dbReference>
<reference evidence="2" key="1">
    <citation type="submission" date="2023-01" db="EMBL/GenBank/DDBJ databases">
        <title>Metagenome sequencing of chrysophaentin producing Chrysophaeum taylorii.</title>
        <authorList>
            <person name="Davison J."/>
            <person name="Bewley C."/>
        </authorList>
    </citation>
    <scope>NUCLEOTIDE SEQUENCE</scope>
    <source>
        <strain evidence="2">NIES-1699</strain>
    </source>
</reference>
<dbReference type="SUPFAM" id="SSF82199">
    <property type="entry name" value="SET domain"/>
    <property type="match status" value="1"/>
</dbReference>
<dbReference type="Gene3D" id="2.170.270.10">
    <property type="entry name" value="SET domain"/>
    <property type="match status" value="1"/>
</dbReference>
<dbReference type="Gene3D" id="1.25.40.10">
    <property type="entry name" value="Tetratricopeptide repeat domain"/>
    <property type="match status" value="1"/>
</dbReference>
<accession>A0AAD7U4B2</accession>
<evidence type="ECO:0000259" key="1">
    <source>
        <dbReference type="PROSITE" id="PS50280"/>
    </source>
</evidence>
<organism evidence="2 3">
    <name type="scientific">Chrysophaeum taylorii</name>
    <dbReference type="NCBI Taxonomy" id="2483200"/>
    <lineage>
        <taxon>Eukaryota</taxon>
        <taxon>Sar</taxon>
        <taxon>Stramenopiles</taxon>
        <taxon>Ochrophyta</taxon>
        <taxon>Pelagophyceae</taxon>
        <taxon>Pelagomonadales</taxon>
        <taxon>Pelagomonadaceae</taxon>
        <taxon>Chrysophaeum</taxon>
    </lineage>
</organism>
<dbReference type="InterPro" id="IPR050869">
    <property type="entry name" value="H3K4_H4K5_MeTrfase"/>
</dbReference>
<protein>
    <recommendedName>
        <fullName evidence="1">SET domain-containing protein</fullName>
    </recommendedName>
</protein>
<dbReference type="InterPro" id="IPR046341">
    <property type="entry name" value="SET_dom_sf"/>
</dbReference>
<dbReference type="Proteomes" id="UP001230188">
    <property type="component" value="Unassembled WGS sequence"/>
</dbReference>